<dbReference type="EMBL" id="BBRZ01000077">
    <property type="protein sequence ID" value="GAM58188.1"/>
    <property type="molecule type" value="Genomic_DNA"/>
</dbReference>
<evidence type="ECO:0000313" key="2">
    <source>
        <dbReference type="Proteomes" id="UP000031671"/>
    </source>
</evidence>
<proteinExistence type="predicted"/>
<protein>
    <submittedName>
        <fullName evidence="1">Uncharacterized protein</fullName>
    </submittedName>
</protein>
<reference evidence="1 2" key="1">
    <citation type="submission" date="2015-01" db="EMBL/GenBank/DDBJ databases">
        <title>Vibrio sp. C1 JCM 19231 whole genome shotgun sequence.</title>
        <authorList>
            <person name="Sawabe T."/>
            <person name="Meirelles P."/>
            <person name="Feng G."/>
            <person name="Sayaka M."/>
            <person name="Hattori M."/>
            <person name="Ohkuma M."/>
        </authorList>
    </citation>
    <scope>NUCLEOTIDE SEQUENCE [LARGE SCALE GENOMIC DNA]</scope>
    <source>
        <strain evidence="2">JCM 19231</strain>
    </source>
</reference>
<organism evidence="1 2">
    <name type="scientific">Vibrio ishigakensis</name>
    <dbReference type="NCBI Taxonomy" id="1481914"/>
    <lineage>
        <taxon>Bacteria</taxon>
        <taxon>Pseudomonadati</taxon>
        <taxon>Pseudomonadota</taxon>
        <taxon>Gammaproteobacteria</taxon>
        <taxon>Vibrionales</taxon>
        <taxon>Vibrionaceae</taxon>
        <taxon>Vibrio</taxon>
    </lineage>
</organism>
<dbReference type="AlphaFoldDB" id="A0A0B8P4G3"/>
<reference evidence="1 2" key="2">
    <citation type="submission" date="2015-01" db="EMBL/GenBank/DDBJ databases">
        <authorList>
            <consortium name="NBRP consortium"/>
            <person name="Sawabe T."/>
            <person name="Meirelles P."/>
            <person name="Feng G."/>
            <person name="Sayaka M."/>
            <person name="Hattori M."/>
            <person name="Ohkuma M."/>
        </authorList>
    </citation>
    <scope>NUCLEOTIDE SEQUENCE [LARGE SCALE GENOMIC DNA]</scope>
    <source>
        <strain evidence="2">JCM 19231</strain>
    </source>
</reference>
<name>A0A0B8P4G3_9VIBR</name>
<comment type="caution">
    <text evidence="1">The sequence shown here is derived from an EMBL/GenBank/DDBJ whole genome shotgun (WGS) entry which is preliminary data.</text>
</comment>
<gene>
    <name evidence="1" type="ORF">JCM19231_4085</name>
</gene>
<keyword evidence="2" id="KW-1185">Reference proteome</keyword>
<dbReference type="Proteomes" id="UP000031671">
    <property type="component" value="Unassembled WGS sequence"/>
</dbReference>
<evidence type="ECO:0000313" key="1">
    <source>
        <dbReference type="EMBL" id="GAM58188.1"/>
    </source>
</evidence>
<accession>A0A0B8P4G3</accession>
<sequence>MCQPGGGVTASHKTENWLYRAETRLDYIDDIKGQTTTG</sequence>